<dbReference type="OrthoDB" id="1113942at2"/>
<keyword evidence="1" id="KW-0812">Transmembrane</keyword>
<dbReference type="Pfam" id="PF13568">
    <property type="entry name" value="OMP_b-brl_2"/>
    <property type="match status" value="1"/>
</dbReference>
<proteinExistence type="predicted"/>
<evidence type="ECO:0000256" key="1">
    <source>
        <dbReference type="SAM" id="Phobius"/>
    </source>
</evidence>
<dbReference type="EMBL" id="SNYH01000002">
    <property type="protein sequence ID" value="TDQ28653.1"/>
    <property type="molecule type" value="Genomic_DNA"/>
</dbReference>
<name>A0A4R6TFQ1_9FLAO</name>
<keyword evidence="1" id="KW-1133">Transmembrane helix</keyword>
<evidence type="ECO:0000313" key="3">
    <source>
        <dbReference type="EMBL" id="TDQ28653.1"/>
    </source>
</evidence>
<dbReference type="AlphaFoldDB" id="A0A4R6TFQ1"/>
<keyword evidence="1" id="KW-0472">Membrane</keyword>
<sequence length="560" mass="63705">MEEKNIDRLFQERLKDLEVTPNEKVWNAIEEKLNKKKKKRVFPIWWFSGGIAATLVLGFLLYPYAKEQENTNEIETIIVESPTQQKNDKKELEDVISTEFEKENIKETHIVKEEFQKDEILNTDHVVNISKKELQEKEEIEASREVEGALLVQTNIEKEEKNSKKKLKEKLHENEVLTTNHVVKISKKVLEEKDNNQTSREIEGSLLVKSNVEKKVTNKKKKLKEKLHENEVLTTNHVVKISKNELQEKDSNIASRVVEGALLTKNDVVKEEEPTGKLENSLPVIKSEAQGFPKEKKSTLKEALKPKQELLAETEEEESIKEDKNSKKWSIAPVFAIVKSNSFSKESPLDSKLIQSPTNGSNNFSYGLKVAYQLNKRWEVQSGVQLQNFDYINDNVPVTNGFSSETLSSVDYKDEFSSFGFGTSTGMIGMSSTGFGIVNENATLTQSLGYIEVPVEIKYTFIDTQKFSSKVVTGFSSLFLNKNEVSVSSEKISETFGSVKNLNSVDFSGNLGIEFDYSINKQIKFNLNPMFKVQLNTFSSESNGFKPYTLGLYSGIKYQF</sequence>
<organism evidence="3 4">
    <name type="scientific">Tenacibaculum caenipelagi</name>
    <dbReference type="NCBI Taxonomy" id="1325435"/>
    <lineage>
        <taxon>Bacteria</taxon>
        <taxon>Pseudomonadati</taxon>
        <taxon>Bacteroidota</taxon>
        <taxon>Flavobacteriia</taxon>
        <taxon>Flavobacteriales</taxon>
        <taxon>Flavobacteriaceae</taxon>
        <taxon>Tenacibaculum</taxon>
    </lineage>
</organism>
<dbReference type="RefSeq" id="WP_133535180.1">
    <property type="nucleotide sequence ID" value="NZ_SNYH01000002.1"/>
</dbReference>
<evidence type="ECO:0000313" key="4">
    <source>
        <dbReference type="Proteomes" id="UP000295390"/>
    </source>
</evidence>
<protein>
    <submittedName>
        <fullName evidence="3">Outer membrane protein with beta-barrel domain</fullName>
    </submittedName>
</protein>
<comment type="caution">
    <text evidence="3">The sequence shown here is derived from an EMBL/GenBank/DDBJ whole genome shotgun (WGS) entry which is preliminary data.</text>
</comment>
<dbReference type="InterPro" id="IPR025665">
    <property type="entry name" value="Beta-barrel_OMP_2"/>
</dbReference>
<keyword evidence="4" id="KW-1185">Reference proteome</keyword>
<dbReference type="Proteomes" id="UP000295390">
    <property type="component" value="Unassembled WGS sequence"/>
</dbReference>
<gene>
    <name evidence="3" type="ORF">DFQ07_1030</name>
</gene>
<feature type="domain" description="Outer membrane protein beta-barrel" evidence="2">
    <location>
        <begin position="359"/>
        <end position="527"/>
    </location>
</feature>
<feature type="transmembrane region" description="Helical" evidence="1">
    <location>
        <begin position="44"/>
        <end position="65"/>
    </location>
</feature>
<reference evidence="3 4" key="1">
    <citation type="submission" date="2019-03" db="EMBL/GenBank/DDBJ databases">
        <title>Genomic Encyclopedia of Type Strains, Phase III (KMG-III): the genomes of soil and plant-associated and newly described type strains.</title>
        <authorList>
            <person name="Whitman W."/>
        </authorList>
    </citation>
    <scope>NUCLEOTIDE SEQUENCE [LARGE SCALE GENOMIC DNA]</scope>
    <source>
        <strain evidence="3 4">CECT 8283</strain>
    </source>
</reference>
<evidence type="ECO:0000259" key="2">
    <source>
        <dbReference type="Pfam" id="PF13568"/>
    </source>
</evidence>
<accession>A0A4R6TFQ1</accession>